<evidence type="ECO:0000313" key="3">
    <source>
        <dbReference type="Proteomes" id="UP000255207"/>
    </source>
</evidence>
<dbReference type="InterPro" id="IPR036928">
    <property type="entry name" value="AS_sf"/>
</dbReference>
<dbReference type="RefSeq" id="WP_114828319.1">
    <property type="nucleotide sequence ID" value="NZ_QQTO01000037.1"/>
</dbReference>
<organism evidence="2 3">
    <name type="scientific">Bosea caraganae</name>
    <dbReference type="NCBI Taxonomy" id="2763117"/>
    <lineage>
        <taxon>Bacteria</taxon>
        <taxon>Pseudomonadati</taxon>
        <taxon>Pseudomonadota</taxon>
        <taxon>Alphaproteobacteria</taxon>
        <taxon>Hyphomicrobiales</taxon>
        <taxon>Boseaceae</taxon>
        <taxon>Bosea</taxon>
    </lineage>
</organism>
<sequence length="399" mass="42456">MTIKDDPFRCFVPYPEIPVKSAATGPLAGLTLAVKDLFDVKGYPTGAGSPIVLAQSGIKTKTAPIVKTLLDAGARFVGKTHTDELAFSLNGKNAHFGAPINPAAPDRITGGSSSGSMAAVAGKLADIALGSDTGGSVRAPASYGGLFGIRPTHARLSLKRVWPLAESLDTPGWFARDGKTFARVADVVFGKDRIALPEVPRLLLAEDMFAQAVPDAENALRNVVQRAMPLLGEPEMVKAARDLDALYWAFRWVQGRDAWNADGAMIERFAPPLGSGVAERFAFSKSVTDEEVAKGESVRKSFRNRLAKLLGSDGVLILPTVPDIAPLVSANEAELEDFRNRALRLLCLSGLSGFPQVTIPAAHREDAPLGLSLIGPKGSDKSLVHFAVKFERAARIRIA</sequence>
<reference evidence="3" key="1">
    <citation type="submission" date="2018-07" db="EMBL/GenBank/DDBJ databases">
        <authorList>
            <person name="Safronova V.I."/>
            <person name="Chirak E.R."/>
            <person name="Sazanova A.L."/>
        </authorList>
    </citation>
    <scope>NUCLEOTIDE SEQUENCE [LARGE SCALE GENOMIC DNA]</scope>
    <source>
        <strain evidence="3">RCAM04685</strain>
    </source>
</reference>
<dbReference type="GO" id="GO:0004040">
    <property type="term" value="F:amidase activity"/>
    <property type="evidence" value="ECO:0007669"/>
    <property type="project" value="UniProtKB-EC"/>
</dbReference>
<comment type="caution">
    <text evidence="2">The sequence shown here is derived from an EMBL/GenBank/DDBJ whole genome shotgun (WGS) entry which is preliminary data.</text>
</comment>
<dbReference type="EMBL" id="QQTP01000002">
    <property type="protein sequence ID" value="RDJ28194.1"/>
    <property type="molecule type" value="Genomic_DNA"/>
</dbReference>
<dbReference type="Proteomes" id="UP000255207">
    <property type="component" value="Unassembled WGS sequence"/>
</dbReference>
<dbReference type="Gene3D" id="3.90.1300.10">
    <property type="entry name" value="Amidase signature (AS) domain"/>
    <property type="match status" value="1"/>
</dbReference>
<dbReference type="InterPro" id="IPR023631">
    <property type="entry name" value="Amidase_dom"/>
</dbReference>
<protein>
    <submittedName>
        <fullName evidence="2">Amidase</fullName>
        <ecNumber evidence="2">3.5.1.4</ecNumber>
    </submittedName>
</protein>
<keyword evidence="3" id="KW-1185">Reference proteome</keyword>
<gene>
    <name evidence="2" type="ORF">DWE98_06290</name>
</gene>
<dbReference type="NCBIfam" id="NF006169">
    <property type="entry name" value="PRK08310.1"/>
    <property type="match status" value="1"/>
</dbReference>
<evidence type="ECO:0000259" key="1">
    <source>
        <dbReference type="Pfam" id="PF01425"/>
    </source>
</evidence>
<dbReference type="Pfam" id="PF01425">
    <property type="entry name" value="Amidase"/>
    <property type="match status" value="1"/>
</dbReference>
<dbReference type="PANTHER" id="PTHR46310:SF7">
    <property type="entry name" value="AMIDASE 1"/>
    <property type="match status" value="1"/>
</dbReference>
<dbReference type="AlphaFoldDB" id="A0A370LA37"/>
<dbReference type="OrthoDB" id="9777859at2"/>
<dbReference type="SUPFAM" id="SSF75304">
    <property type="entry name" value="Amidase signature (AS) enzymes"/>
    <property type="match status" value="1"/>
</dbReference>
<evidence type="ECO:0000313" key="2">
    <source>
        <dbReference type="EMBL" id="RDJ28194.1"/>
    </source>
</evidence>
<accession>A0A370LA37</accession>
<proteinExistence type="predicted"/>
<keyword evidence="2" id="KW-0378">Hydrolase</keyword>
<name>A0A370LA37_9HYPH</name>
<dbReference type="PANTHER" id="PTHR46310">
    <property type="entry name" value="AMIDASE 1"/>
    <property type="match status" value="1"/>
</dbReference>
<dbReference type="EC" id="3.5.1.4" evidence="2"/>
<feature type="domain" description="Amidase" evidence="1">
    <location>
        <begin position="22"/>
        <end position="196"/>
    </location>
</feature>